<proteinExistence type="predicted"/>
<dbReference type="InterPro" id="IPR051321">
    <property type="entry name" value="PHA/PHB_synthase"/>
</dbReference>
<feature type="domain" description="PHB de-polymerase C-terminal" evidence="1">
    <location>
        <begin position="205"/>
        <end position="405"/>
    </location>
</feature>
<evidence type="ECO:0000313" key="2">
    <source>
        <dbReference type="EMBL" id="AKZ62368.1"/>
    </source>
</evidence>
<accession>A0ABN4HTQ6</accession>
<dbReference type="RefSeq" id="WP_053195908.1">
    <property type="nucleotide sequence ID" value="NZ_CP011409.1"/>
</dbReference>
<dbReference type="NCBIfam" id="TIGR01849">
    <property type="entry name" value="PHB_depoly_PhaZ"/>
    <property type="match status" value="1"/>
</dbReference>
<dbReference type="InterPro" id="IPR010915">
    <property type="entry name" value="PHB_depoly_PhaZ"/>
</dbReference>
<dbReference type="PIRSF" id="PIRSF020818">
    <property type="entry name" value="PHB_depoly_PhaZ"/>
    <property type="match status" value="1"/>
</dbReference>
<dbReference type="EMBL" id="CP011409">
    <property type="protein sequence ID" value="AKZ62368.1"/>
    <property type="molecule type" value="Genomic_DNA"/>
</dbReference>
<evidence type="ECO:0000313" key="3">
    <source>
        <dbReference type="Proteomes" id="UP000063429"/>
    </source>
</evidence>
<dbReference type="SUPFAM" id="SSF53474">
    <property type="entry name" value="alpha/beta-Hydrolases"/>
    <property type="match status" value="1"/>
</dbReference>
<dbReference type="InterPro" id="IPR029058">
    <property type="entry name" value="AB_hydrolase_fold"/>
</dbReference>
<keyword evidence="3" id="KW-1185">Reference proteome</keyword>
<dbReference type="Pfam" id="PF06850">
    <property type="entry name" value="PHB_depo_C"/>
    <property type="match status" value="1"/>
</dbReference>
<reference evidence="3" key="1">
    <citation type="journal article" date="2015" name="Genome Announc.">
        <title>Complete Genome Sequence of Herbaspirillum hiltneri N3 (DSM 17495), Isolated from Surface-Sterilized Wheat Roots.</title>
        <authorList>
            <person name="Guizelini D."/>
            <person name="Saizaki P.M."/>
            <person name="Coimbra N.A."/>
            <person name="Weiss V.A."/>
            <person name="Faoro H."/>
            <person name="Sfeir M.Z."/>
            <person name="Baura V.A."/>
            <person name="Monteiro R.A."/>
            <person name="Chubatsu L.S."/>
            <person name="Souza E.M."/>
            <person name="Cruz L.M."/>
            <person name="Pedrosa F.O."/>
            <person name="Raittz R.T."/>
            <person name="Marchaukoski J.N."/>
            <person name="Steffens M.B."/>
        </authorList>
    </citation>
    <scope>NUCLEOTIDE SEQUENCE [LARGE SCALE GENOMIC DNA]</scope>
    <source>
        <strain evidence="3">N3</strain>
    </source>
</reference>
<dbReference type="InterPro" id="IPR009656">
    <property type="entry name" value="PHB_depo_C"/>
</dbReference>
<name>A0ABN4HTQ6_9BURK</name>
<sequence length="408" mass="45954">MTNIYQAYQQYADATDPLRASARAAVPFLGHTWPGVPSSSVLRKMAAAYEVFARTQLTHVRPPFDIDSVQDSGRTVAVREEVIDRTPFCTLLRFRKETAAEQPAVLLVAPMSGHFATLLRGTVKTLLRDHDVYITDWHNARDIALEHGRFGLDEYVGHLIRFLQVIGPGAHLVAVCQPTVAALTAAAVMAEGDDPAQPRTMTLMAGPLDTRVNPTTVNDLAKSKPIEWFEKHLVSTVPARHPGGGRKVYPGFMQLAAFMNMNLNRHVDAFRNLYTYLIEGEHDKAEAIKVFYEEYFAMSDLPAEFYLETVRVVFQEHALPLGLLQFQGRPVNLKAIRRTALFTVEGEKDDICAVGQTVAAQDMCSSIRPYMRLHHVQTAVGHYGVFNGRRWENEIYPRLRDFINMHHR</sequence>
<organism evidence="2 3">
    <name type="scientific">Herbaspirillum hiltneri N3</name>
    <dbReference type="NCBI Taxonomy" id="1262470"/>
    <lineage>
        <taxon>Bacteria</taxon>
        <taxon>Pseudomonadati</taxon>
        <taxon>Pseudomonadota</taxon>
        <taxon>Betaproteobacteria</taxon>
        <taxon>Burkholderiales</taxon>
        <taxon>Oxalobacteraceae</taxon>
        <taxon>Herbaspirillum</taxon>
    </lineage>
</organism>
<protein>
    <submittedName>
        <fullName evidence="2">Poly(3-hydroxybutyrate) depolymerase</fullName>
    </submittedName>
</protein>
<dbReference type="PANTHER" id="PTHR36837:SF4">
    <property type="entry name" value="BLR0908 PROTEIN"/>
    <property type="match status" value="1"/>
</dbReference>
<gene>
    <name evidence="2" type="ORF">F506_06500</name>
</gene>
<evidence type="ECO:0000259" key="1">
    <source>
        <dbReference type="Pfam" id="PF06850"/>
    </source>
</evidence>
<dbReference type="PANTHER" id="PTHR36837">
    <property type="entry name" value="POLY(3-HYDROXYALKANOATE) POLYMERASE SUBUNIT PHAC"/>
    <property type="match status" value="1"/>
</dbReference>
<dbReference type="Proteomes" id="UP000063429">
    <property type="component" value="Chromosome"/>
</dbReference>